<evidence type="ECO:0000313" key="3">
    <source>
        <dbReference type="EnsemblPlants" id="Solyc01g112270.1.1"/>
    </source>
</evidence>
<evidence type="ECO:0000256" key="1">
    <source>
        <dbReference type="ARBA" id="ARBA00001967"/>
    </source>
</evidence>
<dbReference type="Proteomes" id="UP000004994">
    <property type="component" value="Chromosome 1"/>
</dbReference>
<dbReference type="PhylomeDB" id="K4B488"/>
<dbReference type="InterPro" id="IPR004567">
    <property type="entry name" value="Type_II_PanK"/>
</dbReference>
<comment type="cofactor">
    <cofactor evidence="1">
        <name>Ni(2+)</name>
        <dbReference type="ChEBI" id="CHEBI:49786"/>
    </cofactor>
</comment>
<evidence type="ECO:0000313" key="4">
    <source>
        <dbReference type="Proteomes" id="UP000004994"/>
    </source>
</evidence>
<dbReference type="Pfam" id="PF01937">
    <property type="entry name" value="ARMT1-like_dom"/>
    <property type="match status" value="1"/>
</dbReference>
<dbReference type="SUPFAM" id="SSF111321">
    <property type="entry name" value="AF1104-like"/>
    <property type="match status" value="1"/>
</dbReference>
<dbReference type="InParanoid" id="K4B488"/>
<dbReference type="Gramene" id="Solyc01g112270.1.1">
    <property type="protein sequence ID" value="Solyc01g112270.1.1"/>
    <property type="gene ID" value="Solyc01g112270.1"/>
</dbReference>
<dbReference type="PANTHER" id="PTHR12280:SF40">
    <property type="entry name" value="PANTOTHENATE KINASE"/>
    <property type="match status" value="1"/>
</dbReference>
<name>K4B488_SOLLC</name>
<dbReference type="GO" id="GO:0015937">
    <property type="term" value="P:coenzyme A biosynthetic process"/>
    <property type="evidence" value="ECO:0007669"/>
    <property type="project" value="InterPro"/>
</dbReference>
<dbReference type="SMR" id="K4B488"/>
<reference evidence="3" key="1">
    <citation type="journal article" date="2012" name="Nature">
        <title>The tomato genome sequence provides insights into fleshy fruit evolution.</title>
        <authorList>
            <consortium name="Tomato Genome Consortium"/>
        </authorList>
    </citation>
    <scope>NUCLEOTIDE SEQUENCE [LARGE SCALE GENOMIC DNA]</scope>
    <source>
        <strain evidence="3">cv. Heinz 1706</strain>
    </source>
</reference>
<keyword evidence="4" id="KW-1185">Reference proteome</keyword>
<organism evidence="3">
    <name type="scientific">Solanum lycopersicum</name>
    <name type="common">Tomato</name>
    <name type="synonym">Lycopersicon esculentum</name>
    <dbReference type="NCBI Taxonomy" id="4081"/>
    <lineage>
        <taxon>Eukaryota</taxon>
        <taxon>Viridiplantae</taxon>
        <taxon>Streptophyta</taxon>
        <taxon>Embryophyta</taxon>
        <taxon>Tracheophyta</taxon>
        <taxon>Spermatophyta</taxon>
        <taxon>Magnoliopsida</taxon>
        <taxon>eudicotyledons</taxon>
        <taxon>Gunneridae</taxon>
        <taxon>Pentapetalae</taxon>
        <taxon>asterids</taxon>
        <taxon>lamiids</taxon>
        <taxon>Solanales</taxon>
        <taxon>Solanaceae</taxon>
        <taxon>Solanoideae</taxon>
        <taxon>Solaneae</taxon>
        <taxon>Solanum</taxon>
        <taxon>Solanum subgen. Lycopersicon</taxon>
    </lineage>
</organism>
<sequence>MYDYATHTLVSVVDVSIPYCSNNQTQFPDEENAKAISLFEDVVQLNDAIEDEAKRMENLVKGIFAGNLFDLGSAQLACGAILKGWHFFLASCQNLIPRPWVIDDLDTFITKCSRESWKKVILAANDLRSINDVTYPELVKIISKVVEMLFNF</sequence>
<proteinExistence type="predicted"/>
<dbReference type="HOGENOM" id="CLU_1725473_0_0_1"/>
<accession>K4B488</accession>
<dbReference type="PANTHER" id="PTHR12280">
    <property type="entry name" value="PANTOTHENATE KINASE"/>
    <property type="match status" value="1"/>
</dbReference>
<reference evidence="3" key="2">
    <citation type="submission" date="2015-06" db="UniProtKB">
        <authorList>
            <consortium name="EnsemblPlants"/>
        </authorList>
    </citation>
    <scope>IDENTIFICATION</scope>
    <source>
        <strain evidence="3">cv. Heinz 1706</strain>
    </source>
</reference>
<dbReference type="EnsemblPlants" id="Solyc01g112270.1.1">
    <property type="protein sequence ID" value="Solyc01g112270.1.1"/>
    <property type="gene ID" value="Solyc01g112270.1"/>
</dbReference>
<dbReference type="PaxDb" id="4081-Solyc01g112270.1.1"/>
<protein>
    <recommendedName>
        <fullName evidence="2">Damage-control phosphatase ARMT1-like metal-binding domain-containing protein</fullName>
    </recommendedName>
</protein>
<dbReference type="GO" id="GO:0005524">
    <property type="term" value="F:ATP binding"/>
    <property type="evidence" value="ECO:0007669"/>
    <property type="project" value="InterPro"/>
</dbReference>
<feature type="domain" description="Damage-control phosphatase ARMT1-like metal-binding" evidence="2">
    <location>
        <begin position="29"/>
        <end position="120"/>
    </location>
</feature>
<dbReference type="AlphaFoldDB" id="K4B488"/>
<dbReference type="InterPro" id="IPR002791">
    <property type="entry name" value="ARMT1-like_metal-bd"/>
</dbReference>
<evidence type="ECO:0000259" key="2">
    <source>
        <dbReference type="Pfam" id="PF01937"/>
    </source>
</evidence>
<dbReference type="eggNOG" id="KOG4584">
    <property type="taxonomic scope" value="Eukaryota"/>
</dbReference>
<dbReference type="InterPro" id="IPR036075">
    <property type="entry name" value="ARMT-1-like_metal-bd_sf"/>
</dbReference>